<evidence type="ECO:0000259" key="11">
    <source>
        <dbReference type="PROSITE" id="PS51746"/>
    </source>
</evidence>
<sequence>MSSALYDRIKSNKYSNCGEYKNLKYGICEMQGWRNEMEDSNCVFKSDSDLDEWSFYAVFDGHGGSFTSKISADYLWGQIYQEMIESSIRSRSDPKNSLFRLNSLSPEEVINCVKSGFYSFDRKLFEKIKTLNYEDKSGTTVVAALITMSHIYLINCGDSRGILVRDNHIELNTFDHKPTQLKERQRIQNAGGLVALNRVNGGLATSRGLGDFDYKNVPNLEQNKQFVTCEPDIYFAKRSLNDRFVVLACDGIWDVMDNESVKSLVEQKLQNFNANFGNSIELITEDLIMKSFERGSKDNMSAIVIYFSQKSNESRSISNKTLRKDSSKSDLNNNMNIRKSSSNVFGKRV</sequence>
<evidence type="ECO:0000256" key="5">
    <source>
        <dbReference type="ARBA" id="ARBA00022801"/>
    </source>
</evidence>
<dbReference type="STRING" id="10195.A0A3M7SSE2"/>
<gene>
    <name evidence="12" type="ORF">BpHYR1_013959</name>
</gene>
<proteinExistence type="inferred from homology"/>
<organism evidence="12 13">
    <name type="scientific">Brachionus plicatilis</name>
    <name type="common">Marine rotifer</name>
    <name type="synonym">Brachionus muelleri</name>
    <dbReference type="NCBI Taxonomy" id="10195"/>
    <lineage>
        <taxon>Eukaryota</taxon>
        <taxon>Metazoa</taxon>
        <taxon>Spiralia</taxon>
        <taxon>Gnathifera</taxon>
        <taxon>Rotifera</taxon>
        <taxon>Eurotatoria</taxon>
        <taxon>Monogononta</taxon>
        <taxon>Pseudotrocha</taxon>
        <taxon>Ploima</taxon>
        <taxon>Brachionidae</taxon>
        <taxon>Brachionus</taxon>
    </lineage>
</organism>
<accession>A0A3M7SSE2</accession>
<dbReference type="PROSITE" id="PS51746">
    <property type="entry name" value="PPM_2"/>
    <property type="match status" value="1"/>
</dbReference>
<reference evidence="12 13" key="1">
    <citation type="journal article" date="2018" name="Sci. Rep.">
        <title>Genomic signatures of local adaptation to the degree of environmental predictability in rotifers.</title>
        <authorList>
            <person name="Franch-Gras L."/>
            <person name="Hahn C."/>
            <person name="Garcia-Roger E.M."/>
            <person name="Carmona M.J."/>
            <person name="Serra M."/>
            <person name="Gomez A."/>
        </authorList>
    </citation>
    <scope>NUCLEOTIDE SEQUENCE [LARGE SCALE GENOMIC DNA]</scope>
    <source>
        <strain evidence="12">HYR1</strain>
    </source>
</reference>
<keyword evidence="4" id="KW-0479">Metal-binding</keyword>
<evidence type="ECO:0000256" key="9">
    <source>
        <dbReference type="RuleBase" id="RU003465"/>
    </source>
</evidence>
<dbReference type="AlphaFoldDB" id="A0A3M7SSE2"/>
<protein>
    <recommendedName>
        <fullName evidence="3">protein-serine/threonine phosphatase</fullName>
        <ecNumber evidence="3">3.1.3.16</ecNumber>
    </recommendedName>
</protein>
<keyword evidence="5 9" id="KW-0378">Hydrolase</keyword>
<keyword evidence="7 9" id="KW-0904">Protein phosphatase</keyword>
<dbReference type="GO" id="GO:0046872">
    <property type="term" value="F:metal ion binding"/>
    <property type="evidence" value="ECO:0007669"/>
    <property type="project" value="UniProtKB-KW"/>
</dbReference>
<dbReference type="SMART" id="SM00332">
    <property type="entry name" value="PP2Cc"/>
    <property type="match status" value="1"/>
</dbReference>
<comment type="cofactor">
    <cofactor evidence="1">
        <name>Mn(2+)</name>
        <dbReference type="ChEBI" id="CHEBI:29035"/>
    </cofactor>
</comment>
<evidence type="ECO:0000256" key="8">
    <source>
        <dbReference type="ARBA" id="ARBA00023211"/>
    </source>
</evidence>
<dbReference type="EMBL" id="REGN01000830">
    <property type="protein sequence ID" value="RNA38703.1"/>
    <property type="molecule type" value="Genomic_DNA"/>
</dbReference>
<comment type="similarity">
    <text evidence="2 9">Belongs to the PP2C family.</text>
</comment>
<keyword evidence="13" id="KW-1185">Reference proteome</keyword>
<dbReference type="PANTHER" id="PTHR13832:SF803">
    <property type="entry name" value="PROTEIN PHOSPHATASE 1G"/>
    <property type="match status" value="1"/>
</dbReference>
<dbReference type="SUPFAM" id="SSF81606">
    <property type="entry name" value="PP2C-like"/>
    <property type="match status" value="1"/>
</dbReference>
<dbReference type="Pfam" id="PF00481">
    <property type="entry name" value="PP2C"/>
    <property type="match status" value="1"/>
</dbReference>
<dbReference type="InterPro" id="IPR015655">
    <property type="entry name" value="PP2C"/>
</dbReference>
<dbReference type="Proteomes" id="UP000276133">
    <property type="component" value="Unassembled WGS sequence"/>
</dbReference>
<feature type="compositionally biased region" description="Polar residues" evidence="10">
    <location>
        <begin position="329"/>
        <end position="349"/>
    </location>
</feature>
<evidence type="ECO:0000256" key="10">
    <source>
        <dbReference type="SAM" id="MobiDB-lite"/>
    </source>
</evidence>
<name>A0A3M7SSE2_BRAPC</name>
<dbReference type="EC" id="3.1.3.16" evidence="3"/>
<dbReference type="GO" id="GO:0004722">
    <property type="term" value="F:protein serine/threonine phosphatase activity"/>
    <property type="evidence" value="ECO:0007669"/>
    <property type="project" value="UniProtKB-EC"/>
</dbReference>
<dbReference type="InterPro" id="IPR001932">
    <property type="entry name" value="PPM-type_phosphatase-like_dom"/>
</dbReference>
<evidence type="ECO:0000256" key="7">
    <source>
        <dbReference type="ARBA" id="ARBA00022912"/>
    </source>
</evidence>
<dbReference type="InterPro" id="IPR036457">
    <property type="entry name" value="PPM-type-like_dom_sf"/>
</dbReference>
<evidence type="ECO:0000313" key="12">
    <source>
        <dbReference type="EMBL" id="RNA38703.1"/>
    </source>
</evidence>
<dbReference type="CDD" id="cd00143">
    <property type="entry name" value="PP2Cc"/>
    <property type="match status" value="1"/>
</dbReference>
<evidence type="ECO:0000256" key="1">
    <source>
        <dbReference type="ARBA" id="ARBA00001936"/>
    </source>
</evidence>
<evidence type="ECO:0000313" key="13">
    <source>
        <dbReference type="Proteomes" id="UP000276133"/>
    </source>
</evidence>
<evidence type="ECO:0000256" key="3">
    <source>
        <dbReference type="ARBA" id="ARBA00013081"/>
    </source>
</evidence>
<dbReference type="PANTHER" id="PTHR13832">
    <property type="entry name" value="PROTEIN PHOSPHATASE 2C"/>
    <property type="match status" value="1"/>
</dbReference>
<dbReference type="PROSITE" id="PS01032">
    <property type="entry name" value="PPM_1"/>
    <property type="match status" value="1"/>
</dbReference>
<keyword evidence="6" id="KW-0460">Magnesium</keyword>
<keyword evidence="8" id="KW-0464">Manganese</keyword>
<evidence type="ECO:0000256" key="4">
    <source>
        <dbReference type="ARBA" id="ARBA00022723"/>
    </source>
</evidence>
<feature type="region of interest" description="Disordered" evidence="10">
    <location>
        <begin position="317"/>
        <end position="349"/>
    </location>
</feature>
<dbReference type="Gene3D" id="3.60.40.10">
    <property type="entry name" value="PPM-type phosphatase domain"/>
    <property type="match status" value="1"/>
</dbReference>
<feature type="domain" description="PPM-type phosphatase" evidence="11">
    <location>
        <begin position="24"/>
        <end position="307"/>
    </location>
</feature>
<comment type="caution">
    <text evidence="12">The sequence shown here is derived from an EMBL/GenBank/DDBJ whole genome shotgun (WGS) entry which is preliminary data.</text>
</comment>
<evidence type="ECO:0000256" key="6">
    <source>
        <dbReference type="ARBA" id="ARBA00022842"/>
    </source>
</evidence>
<dbReference type="OrthoDB" id="10264738at2759"/>
<dbReference type="InterPro" id="IPR000222">
    <property type="entry name" value="PP2C_BS"/>
</dbReference>
<evidence type="ECO:0000256" key="2">
    <source>
        <dbReference type="ARBA" id="ARBA00006702"/>
    </source>
</evidence>